<dbReference type="GO" id="GO:0005524">
    <property type="term" value="F:ATP binding"/>
    <property type="evidence" value="ECO:0007669"/>
    <property type="project" value="UniProtKB-UniRule"/>
</dbReference>
<dbReference type="SMR" id="I2B5K1"/>
<gene>
    <name evidence="2 3" type="primary">alsK</name>
    <name evidence="3" type="ordered locus">EBL_c06810</name>
</gene>
<dbReference type="KEGG" id="ebt:EBL_c06810"/>
<dbReference type="InterPro" id="IPR049874">
    <property type="entry name" value="ROK_cs"/>
</dbReference>
<dbReference type="CDD" id="cd24070">
    <property type="entry name" value="ASKHA_NBD_ROK_AlsK"/>
    <property type="match status" value="1"/>
</dbReference>
<dbReference type="PANTHER" id="PTHR18964:SF174">
    <property type="entry name" value="D-ALLOSE KINASE-RELATED"/>
    <property type="match status" value="1"/>
</dbReference>
<dbReference type="HOGENOM" id="CLU_036604_0_1_6"/>
<sequence length="301" mass="32055">MRSPHRVVAGVDMGATHIRFCLHNSEGELLFRSKQLTEAVIQRGICAGITGVLAPEIIRQEARCTGLVVGFPALVARDRRRVLSAPNLALGASSFLGLAGALEQTLGCPVAFSRDVNLQLRWDVAENHLEDQVVLGAYLGTGMGFAVWLNGGPWLGAHGAAGELGHIPLGDPQLTCTCGNPGCLETLCSGRALRQWYQQVPRQYALGELFLHATQEPEVRQMLLRGAQGIATAINLFDPDVVVLGGGVMDMAGFPRERLTALICRYVRKPLPGASVRFMAASSSAFNGARGAALLAAQLHG</sequence>
<dbReference type="Gene3D" id="3.30.420.40">
    <property type="match status" value="2"/>
</dbReference>
<dbReference type="SUPFAM" id="SSF53067">
    <property type="entry name" value="Actin-like ATPase domain"/>
    <property type="match status" value="1"/>
</dbReference>
<dbReference type="GO" id="GO:0008787">
    <property type="term" value="F:D-allose kinase activity"/>
    <property type="evidence" value="ECO:0007669"/>
    <property type="project" value="UniProtKB-UniRule"/>
</dbReference>
<dbReference type="Pfam" id="PF00480">
    <property type="entry name" value="ROK"/>
    <property type="match status" value="1"/>
</dbReference>
<comment type="pathway">
    <text evidence="2">Carbohydrate degradation; D-allose degradation.</text>
</comment>
<keyword evidence="1 2" id="KW-0119">Carbohydrate metabolism</keyword>
<evidence type="ECO:0000256" key="2">
    <source>
        <dbReference type="HAMAP-Rule" id="MF_00988"/>
    </source>
</evidence>
<protein>
    <recommendedName>
        <fullName evidence="2">D-allose kinase</fullName>
        <shortName evidence="2">Allokinase</shortName>
        <ecNumber evidence="2">2.7.1.55</ecNumber>
    </recommendedName>
</protein>
<dbReference type="GO" id="GO:0019316">
    <property type="term" value="P:D-allose catabolic process"/>
    <property type="evidence" value="ECO:0007669"/>
    <property type="project" value="UniProtKB-UniRule"/>
</dbReference>
<feature type="binding site" evidence="2">
    <location>
        <begin position="142"/>
        <end position="149"/>
    </location>
    <ligand>
        <name>ATP</name>
        <dbReference type="ChEBI" id="CHEBI:30616"/>
    </ligand>
</feature>
<accession>K6W673</accession>
<organism evidence="3 4">
    <name type="scientific">Shimwellia blattae (strain ATCC 29907 / DSM 4481 / JCM 1650 / NBRC 105725 / CDC 9005-74)</name>
    <name type="common">Escherichia blattae</name>
    <dbReference type="NCBI Taxonomy" id="630626"/>
    <lineage>
        <taxon>Bacteria</taxon>
        <taxon>Pseudomonadati</taxon>
        <taxon>Pseudomonadota</taxon>
        <taxon>Gammaproteobacteria</taxon>
        <taxon>Enterobacterales</taxon>
        <taxon>Enterobacteriaceae</taxon>
        <taxon>Shimwellia</taxon>
    </lineage>
</organism>
<dbReference type="EMBL" id="CP001560">
    <property type="protein sequence ID" value="AFJ45805.1"/>
    <property type="molecule type" value="Genomic_DNA"/>
</dbReference>
<evidence type="ECO:0000256" key="1">
    <source>
        <dbReference type="ARBA" id="ARBA00023277"/>
    </source>
</evidence>
<dbReference type="PATRIC" id="fig|630626.3.peg.672"/>
<proteinExistence type="inferred from homology"/>
<dbReference type="HAMAP" id="MF_00988">
    <property type="entry name" value="Allose_kinase"/>
    <property type="match status" value="1"/>
</dbReference>
<evidence type="ECO:0000313" key="4">
    <source>
        <dbReference type="Proteomes" id="UP000001955"/>
    </source>
</evidence>
<evidence type="ECO:0000313" key="3">
    <source>
        <dbReference type="EMBL" id="AFJ45805.1"/>
    </source>
</evidence>
<dbReference type="RefSeq" id="WP_002444958.1">
    <property type="nucleotide sequence ID" value="NC_017910.1"/>
</dbReference>
<dbReference type="EC" id="2.7.1.55" evidence="2"/>
<comment type="catalytic activity">
    <reaction evidence="2">
        <text>D-allose + ATP = D-allose 6-phosphate + ADP + H(+)</text>
        <dbReference type="Rhea" id="RHEA:14805"/>
        <dbReference type="ChEBI" id="CHEBI:15378"/>
        <dbReference type="ChEBI" id="CHEBI:30616"/>
        <dbReference type="ChEBI" id="CHEBI:40822"/>
        <dbReference type="ChEBI" id="CHEBI:58328"/>
        <dbReference type="ChEBI" id="CHEBI:456216"/>
        <dbReference type="EC" id="2.7.1.55"/>
    </reaction>
</comment>
<dbReference type="PANTHER" id="PTHR18964">
    <property type="entry name" value="ROK (REPRESSOR, ORF, KINASE) FAMILY"/>
    <property type="match status" value="1"/>
</dbReference>
<dbReference type="OrthoDB" id="9810372at2"/>
<dbReference type="eggNOG" id="COG1940">
    <property type="taxonomic scope" value="Bacteria"/>
</dbReference>
<keyword evidence="4" id="KW-1185">Reference proteome</keyword>
<dbReference type="PROSITE" id="PS01125">
    <property type="entry name" value="ROK"/>
    <property type="match status" value="1"/>
</dbReference>
<name>I2B5K1_SHIBC</name>
<dbReference type="Proteomes" id="UP000001955">
    <property type="component" value="Chromosome"/>
</dbReference>
<reference evidence="3 4" key="1">
    <citation type="journal article" date="2012" name="J. Bacteriol.">
        <title>Complete genome sequence of the B12-producing Shimwellia blattae strain DSM 4481, isolated from a cockroach.</title>
        <authorList>
            <person name="Brzuszkiewicz E."/>
            <person name="Waschkowitz T."/>
            <person name="Wiezer A."/>
            <person name="Daniel R."/>
        </authorList>
    </citation>
    <scope>NUCLEOTIDE SEQUENCE [LARGE SCALE GENOMIC DNA]</scope>
    <source>
        <strain evidence="4">ATCC 29907 / DSM 4481 / JCM 1650 / NBRC 105725 / CDC 9005-74</strain>
    </source>
</reference>
<dbReference type="AlphaFoldDB" id="I2B5K1"/>
<keyword evidence="2 3" id="KW-0418">Kinase</keyword>
<keyword evidence="2" id="KW-0808">Transferase</keyword>
<comment type="function">
    <text evidence="2">Catalyzes the phosphorylation of D-allose to D-allose 6-phosphate.</text>
</comment>
<dbReference type="InterPro" id="IPR000600">
    <property type="entry name" value="ROK"/>
</dbReference>
<dbReference type="InterPro" id="IPR030883">
    <property type="entry name" value="AlsK"/>
</dbReference>
<keyword evidence="2" id="KW-0067">ATP-binding</keyword>
<dbReference type="NCBIfam" id="NF007251">
    <property type="entry name" value="PRK09698.1"/>
    <property type="match status" value="1"/>
</dbReference>
<dbReference type="InterPro" id="IPR043129">
    <property type="entry name" value="ATPase_NBD"/>
</dbReference>
<accession>I2B5K1</accession>
<comment type="similarity">
    <text evidence="2">Belongs to the ROK (NagC/XylR) family.</text>
</comment>
<dbReference type="UniPathway" id="UPA00361"/>
<keyword evidence="2" id="KW-0547">Nucleotide-binding</keyword>
<dbReference type="STRING" id="630626.EBL_c06810"/>